<dbReference type="Gene3D" id="3.30.200.20">
    <property type="entry name" value="Phosphorylase Kinase, domain 1"/>
    <property type="match status" value="1"/>
</dbReference>
<dbReference type="GeneID" id="20089107"/>
<evidence type="ECO:0000256" key="7">
    <source>
        <dbReference type="ARBA" id="ARBA00023193"/>
    </source>
</evidence>
<proteinExistence type="inferred from homology"/>
<evidence type="ECO:0000256" key="5">
    <source>
        <dbReference type="ARBA" id="ARBA00022777"/>
    </source>
</evidence>
<dbReference type="Pfam" id="PF00069">
    <property type="entry name" value="Pkinase"/>
    <property type="match status" value="2"/>
</dbReference>
<dbReference type="InterPro" id="IPR050339">
    <property type="entry name" value="CC_SR_Kinase"/>
</dbReference>
<dbReference type="AlphaFoldDB" id="A0A024TK62"/>
<keyword evidence="5 13" id="KW-0418">Kinase</keyword>
<keyword evidence="3" id="KW-0808">Transferase</keyword>
<accession>A0A024TK62</accession>
<dbReference type="InterPro" id="IPR008271">
    <property type="entry name" value="Ser/Thr_kinase_AS"/>
</dbReference>
<dbReference type="PANTHER" id="PTHR11042:SF160">
    <property type="entry name" value="EUKARYOTIC TRANSLATION INITIATION FACTOR 2-ALPHA KINASE 1"/>
    <property type="match status" value="1"/>
</dbReference>
<evidence type="ECO:0000256" key="11">
    <source>
        <dbReference type="SAM" id="MobiDB-lite"/>
    </source>
</evidence>
<keyword evidence="7" id="KW-0652">Protein synthesis inhibitor</keyword>
<dbReference type="SMART" id="SM00220">
    <property type="entry name" value="S_TKc"/>
    <property type="match status" value="1"/>
</dbReference>
<dbReference type="PANTHER" id="PTHR11042">
    <property type="entry name" value="EUKARYOTIC TRANSLATION INITIATION FACTOR 2-ALPHA KINASE EIF2-ALPHA KINASE -RELATED"/>
    <property type="match status" value="1"/>
</dbReference>
<dbReference type="GO" id="GO:0005737">
    <property type="term" value="C:cytoplasm"/>
    <property type="evidence" value="ECO:0007669"/>
    <property type="project" value="TreeGrafter"/>
</dbReference>
<dbReference type="OrthoDB" id="341578at2759"/>
<dbReference type="STRING" id="157072.A0A024TK62"/>
<keyword evidence="2" id="KW-0723">Serine/threonine-protein kinase</keyword>
<dbReference type="RefSeq" id="XP_008877205.1">
    <property type="nucleotide sequence ID" value="XM_008878983.1"/>
</dbReference>
<gene>
    <name evidence="13" type="ORF">H310_12057</name>
</gene>
<protein>
    <recommendedName>
        <fullName evidence="1">non-specific serine/threonine protein kinase</fullName>
        <ecNumber evidence="1">2.7.11.1</ecNumber>
    </recommendedName>
</protein>
<dbReference type="InterPro" id="IPR000719">
    <property type="entry name" value="Prot_kinase_dom"/>
</dbReference>
<dbReference type="eggNOG" id="KOG1035">
    <property type="taxonomic scope" value="Eukaryota"/>
</dbReference>
<dbReference type="PROSITE" id="PS00108">
    <property type="entry name" value="PROTEIN_KINASE_ST"/>
    <property type="match status" value="1"/>
</dbReference>
<dbReference type="EC" id="2.7.11.1" evidence="1"/>
<feature type="region of interest" description="Disordered" evidence="11">
    <location>
        <begin position="181"/>
        <end position="210"/>
    </location>
</feature>
<dbReference type="Gene3D" id="1.10.510.10">
    <property type="entry name" value="Transferase(Phosphotransferase) domain 1"/>
    <property type="match status" value="1"/>
</dbReference>
<dbReference type="EMBL" id="KI913987">
    <property type="protein sequence ID" value="ETV94001.1"/>
    <property type="molecule type" value="Genomic_DNA"/>
</dbReference>
<comment type="similarity">
    <text evidence="8">Belongs to the protein kinase superfamily. Ser/Thr protein kinase family. GCN2 subfamily.</text>
</comment>
<feature type="compositionally biased region" description="Low complexity" evidence="11">
    <location>
        <begin position="222"/>
        <end position="237"/>
    </location>
</feature>
<dbReference type="PROSITE" id="PS50011">
    <property type="entry name" value="PROTEIN_KINASE_DOM"/>
    <property type="match status" value="1"/>
</dbReference>
<evidence type="ECO:0000256" key="9">
    <source>
        <dbReference type="ARBA" id="ARBA00048659"/>
    </source>
</evidence>
<keyword evidence="6" id="KW-0067">ATP-binding</keyword>
<dbReference type="GO" id="GO:0017148">
    <property type="term" value="P:negative regulation of translation"/>
    <property type="evidence" value="ECO:0007669"/>
    <property type="project" value="UniProtKB-KW"/>
</dbReference>
<reference evidence="13" key="1">
    <citation type="submission" date="2013-12" db="EMBL/GenBank/DDBJ databases">
        <title>The Genome Sequence of Aphanomyces invadans NJM9701.</title>
        <authorList>
            <consortium name="The Broad Institute Genomics Platform"/>
            <person name="Russ C."/>
            <person name="Tyler B."/>
            <person name="van West P."/>
            <person name="Dieguez-Uribeondo J."/>
            <person name="Young S.K."/>
            <person name="Zeng Q."/>
            <person name="Gargeya S."/>
            <person name="Fitzgerald M."/>
            <person name="Abouelleil A."/>
            <person name="Alvarado L."/>
            <person name="Chapman S.B."/>
            <person name="Gainer-Dewar J."/>
            <person name="Goldberg J."/>
            <person name="Griggs A."/>
            <person name="Gujja S."/>
            <person name="Hansen M."/>
            <person name="Howarth C."/>
            <person name="Imamovic A."/>
            <person name="Ireland A."/>
            <person name="Larimer J."/>
            <person name="McCowan C."/>
            <person name="Murphy C."/>
            <person name="Pearson M."/>
            <person name="Poon T.W."/>
            <person name="Priest M."/>
            <person name="Roberts A."/>
            <person name="Saif S."/>
            <person name="Shea T."/>
            <person name="Sykes S."/>
            <person name="Wortman J."/>
            <person name="Nusbaum C."/>
            <person name="Birren B."/>
        </authorList>
    </citation>
    <scope>NUCLEOTIDE SEQUENCE [LARGE SCALE GENOMIC DNA]</scope>
    <source>
        <strain evidence="13">NJM9701</strain>
    </source>
</reference>
<feature type="region of interest" description="Disordered" evidence="11">
    <location>
        <begin position="222"/>
        <end position="245"/>
    </location>
</feature>
<sequence>MNTLTATATASVLLGKFGQFASRQDIVVDKKNPFIGYFQKALVEAPRRLSPRRVLVPRLNTAAGNQFLSYAKLAPRQPQPSQALGHFTPPMSFAPSPAIESYYTLHFRESGILGRGGQGSVFEVERLHDGERFAVKKVEISHKGNHLKQAMREIQAMTLLPTHQNIVRYYASWMEESTSSTKGMAIEEDSTDSDRASSTASSTDDASSAYFSDDSSPCFEFASNSNDASSTSAMSTPPSKPSWDSRFQDAATKFTKTLFIQMELCQHVCDHSPMNNLTSWLRATGPSRVDSDAVHDVAMRLFRDILRGVQHMHDHGVIHRDIKPDNVFLRNGVAKIGDFGLSTCSIRDAVSPSATSVDSPHTTAVGTFLYASPEQVGGTDQRTACYSDKSDMFGLGLVLLELCCYFSTAMERVQVLTSARHGVLPISSKFSTEFGLVTSMTALNPFDRYLSEARHAPTPSTTTTCRPSAEQVLCLLGGRSSAW</sequence>
<organism evidence="13">
    <name type="scientific">Aphanomyces invadans</name>
    <dbReference type="NCBI Taxonomy" id="157072"/>
    <lineage>
        <taxon>Eukaryota</taxon>
        <taxon>Sar</taxon>
        <taxon>Stramenopiles</taxon>
        <taxon>Oomycota</taxon>
        <taxon>Saprolegniomycetes</taxon>
        <taxon>Saprolegniales</taxon>
        <taxon>Verrucalvaceae</taxon>
        <taxon>Aphanomyces</taxon>
    </lineage>
</organism>
<comment type="catalytic activity">
    <reaction evidence="10">
        <text>L-seryl-[protein] + ATP = O-phospho-L-seryl-[protein] + ADP + H(+)</text>
        <dbReference type="Rhea" id="RHEA:17989"/>
        <dbReference type="Rhea" id="RHEA-COMP:9863"/>
        <dbReference type="Rhea" id="RHEA-COMP:11604"/>
        <dbReference type="ChEBI" id="CHEBI:15378"/>
        <dbReference type="ChEBI" id="CHEBI:29999"/>
        <dbReference type="ChEBI" id="CHEBI:30616"/>
        <dbReference type="ChEBI" id="CHEBI:83421"/>
        <dbReference type="ChEBI" id="CHEBI:456216"/>
        <dbReference type="EC" id="2.7.11.1"/>
    </reaction>
    <physiologicalReaction direction="left-to-right" evidence="10">
        <dbReference type="Rhea" id="RHEA:17990"/>
    </physiologicalReaction>
</comment>
<dbReference type="GO" id="GO:0005524">
    <property type="term" value="F:ATP binding"/>
    <property type="evidence" value="ECO:0007669"/>
    <property type="project" value="UniProtKB-KW"/>
</dbReference>
<dbReference type="SUPFAM" id="SSF56112">
    <property type="entry name" value="Protein kinase-like (PK-like)"/>
    <property type="match status" value="1"/>
</dbReference>
<dbReference type="GO" id="GO:0004694">
    <property type="term" value="F:eukaryotic translation initiation factor 2alpha kinase activity"/>
    <property type="evidence" value="ECO:0007669"/>
    <property type="project" value="TreeGrafter"/>
</dbReference>
<feature type="compositionally biased region" description="Low complexity" evidence="11">
    <location>
        <begin position="196"/>
        <end position="210"/>
    </location>
</feature>
<name>A0A024TK62_9STRA</name>
<evidence type="ECO:0000259" key="12">
    <source>
        <dbReference type="PROSITE" id="PS50011"/>
    </source>
</evidence>
<evidence type="ECO:0000256" key="8">
    <source>
        <dbReference type="ARBA" id="ARBA00037982"/>
    </source>
</evidence>
<evidence type="ECO:0000313" key="13">
    <source>
        <dbReference type="EMBL" id="ETV94001.1"/>
    </source>
</evidence>
<evidence type="ECO:0000256" key="2">
    <source>
        <dbReference type="ARBA" id="ARBA00022527"/>
    </source>
</evidence>
<keyword evidence="4" id="KW-0547">Nucleotide-binding</keyword>
<evidence type="ECO:0000256" key="1">
    <source>
        <dbReference type="ARBA" id="ARBA00012513"/>
    </source>
</evidence>
<dbReference type="GO" id="GO:0005634">
    <property type="term" value="C:nucleus"/>
    <property type="evidence" value="ECO:0007669"/>
    <property type="project" value="TreeGrafter"/>
</dbReference>
<evidence type="ECO:0000256" key="6">
    <source>
        <dbReference type="ARBA" id="ARBA00022840"/>
    </source>
</evidence>
<evidence type="ECO:0000256" key="4">
    <source>
        <dbReference type="ARBA" id="ARBA00022741"/>
    </source>
</evidence>
<feature type="domain" description="Protein kinase" evidence="12">
    <location>
        <begin position="107"/>
        <end position="483"/>
    </location>
</feature>
<evidence type="ECO:0000256" key="3">
    <source>
        <dbReference type="ARBA" id="ARBA00022679"/>
    </source>
</evidence>
<dbReference type="VEuPathDB" id="FungiDB:H310_12057"/>
<dbReference type="InterPro" id="IPR011009">
    <property type="entry name" value="Kinase-like_dom_sf"/>
</dbReference>
<comment type="catalytic activity">
    <reaction evidence="9">
        <text>L-threonyl-[protein] + ATP = O-phospho-L-threonyl-[protein] + ADP + H(+)</text>
        <dbReference type="Rhea" id="RHEA:46608"/>
        <dbReference type="Rhea" id="RHEA-COMP:11060"/>
        <dbReference type="Rhea" id="RHEA-COMP:11605"/>
        <dbReference type="ChEBI" id="CHEBI:15378"/>
        <dbReference type="ChEBI" id="CHEBI:30013"/>
        <dbReference type="ChEBI" id="CHEBI:30616"/>
        <dbReference type="ChEBI" id="CHEBI:61977"/>
        <dbReference type="ChEBI" id="CHEBI:456216"/>
        <dbReference type="EC" id="2.7.11.1"/>
    </reaction>
    <physiologicalReaction direction="left-to-right" evidence="9">
        <dbReference type="Rhea" id="RHEA:46609"/>
    </physiologicalReaction>
</comment>
<evidence type="ECO:0000256" key="10">
    <source>
        <dbReference type="ARBA" id="ARBA00048977"/>
    </source>
</evidence>